<comment type="similarity">
    <text evidence="2 10">Belongs to the cation transport ATPase (P-type) (TC 3.A.3) family. Type IB subfamily.</text>
</comment>
<feature type="transmembrane region" description="Helical" evidence="10">
    <location>
        <begin position="230"/>
        <end position="249"/>
    </location>
</feature>
<comment type="caution">
    <text evidence="13">The sequence shown here is derived from an EMBL/GenBank/DDBJ whole genome shotgun (WGS) entry which is preliminary data.</text>
</comment>
<feature type="transmembrane region" description="Helical" evidence="10">
    <location>
        <begin position="34"/>
        <end position="54"/>
    </location>
</feature>
<dbReference type="Pfam" id="PF01814">
    <property type="entry name" value="Hemerythrin"/>
    <property type="match status" value="1"/>
</dbReference>
<dbReference type="SUPFAM" id="SSF81653">
    <property type="entry name" value="Calcium ATPase, transduction domain A"/>
    <property type="match status" value="1"/>
</dbReference>
<dbReference type="OrthoDB" id="9814270at2"/>
<dbReference type="PRINTS" id="PR00119">
    <property type="entry name" value="CATATPASE"/>
</dbReference>
<dbReference type="SFLD" id="SFLDS00003">
    <property type="entry name" value="Haloacid_Dehalogenase"/>
    <property type="match status" value="1"/>
</dbReference>
<evidence type="ECO:0000259" key="12">
    <source>
        <dbReference type="Pfam" id="PF01814"/>
    </source>
</evidence>
<dbReference type="RefSeq" id="WP_032631424.1">
    <property type="nucleotide sequence ID" value="NZ_JPQU01000089.1"/>
</dbReference>
<dbReference type="Gene3D" id="3.40.1110.10">
    <property type="entry name" value="Calcium-transporting ATPase, cytoplasmic domain N"/>
    <property type="match status" value="1"/>
</dbReference>
<dbReference type="InterPro" id="IPR036412">
    <property type="entry name" value="HAD-like_sf"/>
</dbReference>
<dbReference type="InterPro" id="IPR027256">
    <property type="entry name" value="P-typ_ATPase_IB"/>
</dbReference>
<feature type="domain" description="Hemerythrin-like" evidence="12">
    <location>
        <begin position="623"/>
        <end position="753"/>
    </location>
</feature>
<dbReference type="EMBL" id="JPQU01000089">
    <property type="protein sequence ID" value="KFE51300.1"/>
    <property type="molecule type" value="Genomic_DNA"/>
</dbReference>
<dbReference type="NCBIfam" id="TIGR01494">
    <property type="entry name" value="ATPase_P-type"/>
    <property type="match status" value="1"/>
</dbReference>
<name>A0A085V787_PSESX</name>
<organism evidence="13 14">
    <name type="scientific">Pseudomonas syringae</name>
    <dbReference type="NCBI Taxonomy" id="317"/>
    <lineage>
        <taxon>Bacteria</taxon>
        <taxon>Pseudomonadati</taxon>
        <taxon>Pseudomonadota</taxon>
        <taxon>Gammaproteobacteria</taxon>
        <taxon>Pseudomonadales</taxon>
        <taxon>Pseudomonadaceae</taxon>
        <taxon>Pseudomonas</taxon>
    </lineage>
</organism>
<dbReference type="InterPro" id="IPR023214">
    <property type="entry name" value="HAD_sf"/>
</dbReference>
<dbReference type="InterPro" id="IPR001757">
    <property type="entry name" value="P_typ_ATPase"/>
</dbReference>
<dbReference type="Proteomes" id="UP000028631">
    <property type="component" value="Unassembled WGS sequence"/>
</dbReference>
<evidence type="ECO:0000256" key="8">
    <source>
        <dbReference type="ARBA" id="ARBA00039097"/>
    </source>
</evidence>
<dbReference type="NCBIfam" id="TIGR01525">
    <property type="entry name" value="ATPase-IB_hvy"/>
    <property type="match status" value="1"/>
</dbReference>
<dbReference type="PANTHER" id="PTHR48085:SF5">
    <property type="entry name" value="CADMIUM_ZINC-TRANSPORTING ATPASE HMA4-RELATED"/>
    <property type="match status" value="1"/>
</dbReference>
<dbReference type="SUPFAM" id="SSF81665">
    <property type="entry name" value="Calcium ATPase, transmembrane domain M"/>
    <property type="match status" value="1"/>
</dbReference>
<dbReference type="InterPro" id="IPR023299">
    <property type="entry name" value="ATPase_P-typ_cyto_dom_N"/>
</dbReference>
<evidence type="ECO:0000256" key="2">
    <source>
        <dbReference type="ARBA" id="ARBA00006024"/>
    </source>
</evidence>
<keyword evidence="10" id="KW-0547">Nucleotide-binding</keyword>
<dbReference type="PATRIC" id="fig|317.175.peg.4983"/>
<keyword evidence="5" id="KW-1278">Translocase</keyword>
<evidence type="ECO:0000313" key="13">
    <source>
        <dbReference type="EMBL" id="KFE51300.1"/>
    </source>
</evidence>
<dbReference type="CDD" id="cd12108">
    <property type="entry name" value="Hr-like"/>
    <property type="match status" value="1"/>
</dbReference>
<reference evidence="13 14" key="1">
    <citation type="submission" date="2014-07" db="EMBL/GenBank/DDBJ databases">
        <title>Draft Genome Sequences of Environmental Pseudomonas syringae strains.</title>
        <authorList>
            <person name="Baltrus D.A."/>
            <person name="Berge O."/>
            <person name="Morris C."/>
        </authorList>
    </citation>
    <scope>NUCLEOTIDE SEQUENCE [LARGE SCALE GENOMIC DNA]</scope>
    <source>
        <strain evidence="13 14">GAW0119</strain>
    </source>
</reference>
<dbReference type="InterPro" id="IPR008250">
    <property type="entry name" value="ATPase_P-typ_transduc_dom_A_sf"/>
</dbReference>
<gene>
    <name evidence="13" type="ORF">IV01_23885</name>
</gene>
<dbReference type="Pfam" id="PF00122">
    <property type="entry name" value="E1-E2_ATPase"/>
    <property type="match status" value="1"/>
</dbReference>
<dbReference type="InterPro" id="IPR012312">
    <property type="entry name" value="Hemerythrin-like"/>
</dbReference>
<dbReference type="PANTHER" id="PTHR48085">
    <property type="entry name" value="CADMIUM/ZINC-TRANSPORTING ATPASE HMA2-RELATED"/>
    <property type="match status" value="1"/>
</dbReference>
<dbReference type="Gene3D" id="2.70.150.10">
    <property type="entry name" value="Calcium-transporting ATPase, cytoplasmic transduction domain A"/>
    <property type="match status" value="1"/>
</dbReference>
<feature type="transmembrane region" description="Helical" evidence="10">
    <location>
        <begin position="255"/>
        <end position="276"/>
    </location>
</feature>
<feature type="transmembrane region" description="Helical" evidence="10">
    <location>
        <begin position="61"/>
        <end position="77"/>
    </location>
</feature>
<dbReference type="Gene3D" id="3.40.50.1000">
    <property type="entry name" value="HAD superfamily/HAD-like"/>
    <property type="match status" value="1"/>
</dbReference>
<dbReference type="InterPro" id="IPR059000">
    <property type="entry name" value="ATPase_P-type_domA"/>
</dbReference>
<keyword evidence="4 10" id="KW-0479">Metal-binding</keyword>
<evidence type="ECO:0000256" key="9">
    <source>
        <dbReference type="ARBA" id="ARBA00047308"/>
    </source>
</evidence>
<keyword evidence="7 10" id="KW-0472">Membrane</keyword>
<keyword evidence="14" id="KW-1185">Reference proteome</keyword>
<sequence length="759" mass="80789">MHRGKLDPALLLISLVLLAGGILANTFDHTEFAHWLWISSSLLMGAVIGIEVIVSLIKRQIGVDLIALLSIAAALQFSQFLVAAVVAVMLASGRALEYFTSQRAERELKRLIQRAPTFAWQIDGDSLVRVALDDIVPGQQILVHLGDVIPLDGKLIKTGATIDESALTGESTPVEYASGAPIRSGAVNVGSPFALQVTHSAKESTYAGIVRMAEAARRSRAPFVRAADRFALLLIPTTLLIAGAGWMWSQDPLRALAVVVVSTPCPLILAVPIAILSGISRCARRGILVKDGATLEALAKTRIVMLDKTGTLTTGHASIDRVETTGTISRDQLLFWAGSLAQGSPHPVSMAIAAAAQQRCPAKLAIPTGIVEHAGAGLDGQVDGHWVKLGSLAFVSAEVDAWSTALMSRIEYQGVSASFIAVDGKLSGAVLFRDQLRNESAQAVRSIKRLGVEKVTMLTGDRLQTAQWVAMSAGIDEVLANLQPQDKVSAIQAACAQATTMMVGDGINDAPALAAADIGVAMGAAGASAASEAAGVVLLVDRLDRVAQALAIAQRSCSIARQSMLIGMGLSVLAMLVAAAGYLPPLAGAVLQEVIDVGVIFNALRALTPSGWRASQALDNDQLELLGADHLKLVKVLETLNALACDFSRLSPKLIPTELRSLIELLEQKLLPHERDDEKRLYPLLRAYLRGDDPLAALSHTHREIFRLISVLKHLSNKLSVDPKTAELDEIHTTLIRLDTLVALHFSQESELYSGLDQR</sequence>
<dbReference type="SFLD" id="SFLDF00027">
    <property type="entry name" value="p-type_atpase"/>
    <property type="match status" value="1"/>
</dbReference>
<dbReference type="PROSITE" id="PS00154">
    <property type="entry name" value="ATPASE_E1_E2"/>
    <property type="match status" value="1"/>
</dbReference>
<evidence type="ECO:0000256" key="6">
    <source>
        <dbReference type="ARBA" id="ARBA00022989"/>
    </source>
</evidence>
<evidence type="ECO:0000259" key="11">
    <source>
        <dbReference type="Pfam" id="PF00122"/>
    </source>
</evidence>
<proteinExistence type="inferred from homology"/>
<dbReference type="Pfam" id="PF00702">
    <property type="entry name" value="Hydrolase"/>
    <property type="match status" value="1"/>
</dbReference>
<keyword evidence="3 10" id="KW-0812">Transmembrane</keyword>
<accession>A0A085V787</accession>
<dbReference type="EC" id="7.2.2.12" evidence="8"/>
<comment type="subcellular location">
    <subcellularLocation>
        <location evidence="10">Cell membrane</location>
    </subcellularLocation>
    <subcellularLocation>
        <location evidence="1">Membrane</location>
    </subcellularLocation>
</comment>
<feature type="transmembrane region" description="Helical" evidence="10">
    <location>
        <begin position="564"/>
        <end position="583"/>
    </location>
</feature>
<dbReference type="GO" id="GO:0015086">
    <property type="term" value="F:cadmium ion transmembrane transporter activity"/>
    <property type="evidence" value="ECO:0007669"/>
    <property type="project" value="TreeGrafter"/>
</dbReference>
<dbReference type="InterPro" id="IPR051014">
    <property type="entry name" value="Cation_Transport_ATPase_IB"/>
</dbReference>
<dbReference type="AlphaFoldDB" id="A0A085V787"/>
<dbReference type="InterPro" id="IPR044492">
    <property type="entry name" value="P_typ_ATPase_HD_dom"/>
</dbReference>
<dbReference type="SUPFAM" id="SSF56784">
    <property type="entry name" value="HAD-like"/>
    <property type="match status" value="1"/>
</dbReference>
<evidence type="ECO:0000256" key="10">
    <source>
        <dbReference type="RuleBase" id="RU362081"/>
    </source>
</evidence>
<dbReference type="GO" id="GO:0016463">
    <property type="term" value="F:P-type zinc transporter activity"/>
    <property type="evidence" value="ECO:0007669"/>
    <property type="project" value="UniProtKB-EC"/>
</dbReference>
<dbReference type="PROSITE" id="PS01229">
    <property type="entry name" value="COF_2"/>
    <property type="match status" value="1"/>
</dbReference>
<keyword evidence="10" id="KW-1003">Cell membrane</keyword>
<dbReference type="InterPro" id="IPR023298">
    <property type="entry name" value="ATPase_P-typ_TM_dom_sf"/>
</dbReference>
<feature type="domain" description="P-type ATPase A" evidence="11">
    <location>
        <begin position="115"/>
        <end position="213"/>
    </location>
</feature>
<evidence type="ECO:0000313" key="14">
    <source>
        <dbReference type="Proteomes" id="UP000028631"/>
    </source>
</evidence>
<dbReference type="InterPro" id="IPR018303">
    <property type="entry name" value="ATPase_P-typ_P_site"/>
</dbReference>
<dbReference type="GO" id="GO:0005886">
    <property type="term" value="C:plasma membrane"/>
    <property type="evidence" value="ECO:0007669"/>
    <property type="project" value="UniProtKB-SubCell"/>
</dbReference>
<comment type="catalytic activity">
    <reaction evidence="9">
        <text>Zn(2+)(in) + ATP + H2O = Zn(2+)(out) + ADP + phosphate + H(+)</text>
        <dbReference type="Rhea" id="RHEA:20621"/>
        <dbReference type="ChEBI" id="CHEBI:15377"/>
        <dbReference type="ChEBI" id="CHEBI:15378"/>
        <dbReference type="ChEBI" id="CHEBI:29105"/>
        <dbReference type="ChEBI" id="CHEBI:30616"/>
        <dbReference type="ChEBI" id="CHEBI:43474"/>
        <dbReference type="ChEBI" id="CHEBI:456216"/>
        <dbReference type="EC" id="7.2.2.12"/>
    </reaction>
</comment>
<evidence type="ECO:0000256" key="1">
    <source>
        <dbReference type="ARBA" id="ARBA00004370"/>
    </source>
</evidence>
<evidence type="ECO:0000256" key="4">
    <source>
        <dbReference type="ARBA" id="ARBA00022723"/>
    </source>
</evidence>
<keyword evidence="10" id="KW-0067">ATP-binding</keyword>
<dbReference type="GO" id="GO:0005524">
    <property type="term" value="F:ATP binding"/>
    <property type="evidence" value="ECO:0007669"/>
    <property type="project" value="UniProtKB-UniRule"/>
</dbReference>
<dbReference type="GO" id="GO:0046872">
    <property type="term" value="F:metal ion binding"/>
    <property type="evidence" value="ECO:0007669"/>
    <property type="project" value="UniProtKB-KW"/>
</dbReference>
<dbReference type="GO" id="GO:0016887">
    <property type="term" value="F:ATP hydrolysis activity"/>
    <property type="evidence" value="ECO:0007669"/>
    <property type="project" value="InterPro"/>
</dbReference>
<evidence type="ECO:0000256" key="3">
    <source>
        <dbReference type="ARBA" id="ARBA00022692"/>
    </source>
</evidence>
<dbReference type="SFLD" id="SFLDG00002">
    <property type="entry name" value="C1.7:_P-type_atpase_like"/>
    <property type="match status" value="1"/>
</dbReference>
<protein>
    <recommendedName>
        <fullName evidence="8">P-type Zn(2+) transporter</fullName>
        <ecNumber evidence="8">7.2.2.12</ecNumber>
    </recommendedName>
</protein>
<evidence type="ECO:0000256" key="7">
    <source>
        <dbReference type="ARBA" id="ARBA00023136"/>
    </source>
</evidence>
<keyword evidence="6 10" id="KW-1133">Transmembrane helix</keyword>
<dbReference type="Gene3D" id="1.20.120.520">
    <property type="entry name" value="nmb1532 protein domain like"/>
    <property type="match status" value="1"/>
</dbReference>
<evidence type="ECO:0000256" key="5">
    <source>
        <dbReference type="ARBA" id="ARBA00022967"/>
    </source>
</evidence>